<dbReference type="InterPro" id="IPR050238">
    <property type="entry name" value="DNA_Rep/Repair_Clamp_Loader"/>
</dbReference>
<dbReference type="Proteomes" id="UP000253032">
    <property type="component" value="Unassembled WGS sequence"/>
</dbReference>
<keyword evidence="2" id="KW-0808">Transferase</keyword>
<accession>A0A368BRG7</accession>
<evidence type="ECO:0000256" key="1">
    <source>
        <dbReference type="ARBA" id="ARBA00012417"/>
    </source>
</evidence>
<evidence type="ECO:0000256" key="3">
    <source>
        <dbReference type="ARBA" id="ARBA00049244"/>
    </source>
</evidence>
<protein>
    <recommendedName>
        <fullName evidence="1">DNA-directed DNA polymerase</fullName>
        <ecNumber evidence="1">2.7.7.7</ecNumber>
    </recommendedName>
</protein>
<comment type="catalytic activity">
    <reaction evidence="3">
        <text>DNA(n) + a 2'-deoxyribonucleoside 5'-triphosphate = DNA(n+1) + diphosphate</text>
        <dbReference type="Rhea" id="RHEA:22508"/>
        <dbReference type="Rhea" id="RHEA-COMP:17339"/>
        <dbReference type="Rhea" id="RHEA-COMP:17340"/>
        <dbReference type="ChEBI" id="CHEBI:33019"/>
        <dbReference type="ChEBI" id="CHEBI:61560"/>
        <dbReference type="ChEBI" id="CHEBI:173112"/>
        <dbReference type="EC" id="2.7.7.7"/>
    </reaction>
</comment>
<evidence type="ECO:0000313" key="5">
    <source>
        <dbReference type="Proteomes" id="UP000253032"/>
    </source>
</evidence>
<dbReference type="Gene3D" id="3.40.50.300">
    <property type="entry name" value="P-loop containing nucleotide triphosphate hydrolases"/>
    <property type="match status" value="1"/>
</dbReference>
<comment type="caution">
    <text evidence="4">The sequence shown here is derived from an EMBL/GenBank/DDBJ whole genome shotgun (WGS) entry which is preliminary data.</text>
</comment>
<dbReference type="AlphaFoldDB" id="A0A368BRG7"/>
<dbReference type="SUPFAM" id="SSF52540">
    <property type="entry name" value="P-loop containing nucleoside triphosphate hydrolases"/>
    <property type="match status" value="1"/>
</dbReference>
<sequence>MILERFPWLSNSIDSYKDITFPAAIIIEGERGLAKSKLGKYFAQKLICSNNQSPCSNCNSCNYFLANSHPDFCFLSAESCSSVLHSYTKAKKDSLVSNKIEGIRALNEFMALTNSVSDRRVAIIYDAHLMNISAQNALLKTLEELPENKHIFIISNKRKYFLPTIYSRSHSISIKNPDDDDLNKWILDQGYIDFSTLNFAPDTTPLEIERLIESNMAGQYLEISQNLNSFCLGEITTPDLIKFYKEINITFDEKINSIVLFLKTYMGINKNFYKSHPSITLNNKVHLDTRLVSDLIEELIEYKFQLSKVPSLNEQIGLNNFFYKIKNLFI</sequence>
<evidence type="ECO:0000313" key="4">
    <source>
        <dbReference type="EMBL" id="RCL39675.1"/>
    </source>
</evidence>
<dbReference type="InterPro" id="IPR027417">
    <property type="entry name" value="P-loop_NTPase"/>
</dbReference>
<name>A0A368BRG7_9GAMM</name>
<dbReference type="GO" id="GO:0006261">
    <property type="term" value="P:DNA-templated DNA replication"/>
    <property type="evidence" value="ECO:0007669"/>
    <property type="project" value="TreeGrafter"/>
</dbReference>
<dbReference type="GO" id="GO:0003887">
    <property type="term" value="F:DNA-directed DNA polymerase activity"/>
    <property type="evidence" value="ECO:0007669"/>
    <property type="project" value="UniProtKB-KW"/>
</dbReference>
<keyword evidence="2" id="KW-0548">Nucleotidyltransferase</keyword>
<proteinExistence type="predicted"/>
<evidence type="ECO:0000256" key="2">
    <source>
        <dbReference type="ARBA" id="ARBA00022932"/>
    </source>
</evidence>
<dbReference type="EMBL" id="QOPC01000001">
    <property type="protein sequence ID" value="RCL39675.1"/>
    <property type="molecule type" value="Genomic_DNA"/>
</dbReference>
<reference evidence="4 5" key="1">
    <citation type="journal article" date="2018" name="Microbiome">
        <title>Fine metagenomic profile of the Mediterranean stratified and mixed water columns revealed by assembly and recruitment.</title>
        <authorList>
            <person name="Haro-Moreno J.M."/>
            <person name="Lopez-Perez M."/>
            <person name="De La Torre J.R."/>
            <person name="Picazo A."/>
            <person name="Camacho A."/>
            <person name="Rodriguez-Valera F."/>
        </authorList>
    </citation>
    <scope>NUCLEOTIDE SEQUENCE [LARGE SCALE GENOMIC DNA]</scope>
    <source>
        <strain evidence="4">MED-G84</strain>
    </source>
</reference>
<dbReference type="Pfam" id="PF13177">
    <property type="entry name" value="DNA_pol3_delta2"/>
    <property type="match status" value="1"/>
</dbReference>
<keyword evidence="2" id="KW-0239">DNA-directed DNA polymerase</keyword>
<dbReference type="PANTHER" id="PTHR11669:SF8">
    <property type="entry name" value="DNA POLYMERASE III SUBUNIT DELTA"/>
    <property type="match status" value="1"/>
</dbReference>
<gene>
    <name evidence="4" type="ORF">DBW98_00290</name>
</gene>
<organism evidence="4 5">
    <name type="scientific">SAR86 cluster bacterium</name>
    <dbReference type="NCBI Taxonomy" id="2030880"/>
    <lineage>
        <taxon>Bacteria</taxon>
        <taxon>Pseudomonadati</taxon>
        <taxon>Pseudomonadota</taxon>
        <taxon>Gammaproteobacteria</taxon>
        <taxon>SAR86 cluster</taxon>
    </lineage>
</organism>
<dbReference type="PANTHER" id="PTHR11669">
    <property type="entry name" value="REPLICATION FACTOR C / DNA POLYMERASE III GAMMA-TAU SUBUNIT"/>
    <property type="match status" value="1"/>
</dbReference>
<dbReference type="EC" id="2.7.7.7" evidence="1"/>